<evidence type="ECO:0000313" key="4">
    <source>
        <dbReference type="EMBL" id="EQC40460.1"/>
    </source>
</evidence>
<proteinExistence type="predicted"/>
<reference evidence="4 5" key="1">
    <citation type="submission" date="2012-04" db="EMBL/GenBank/DDBJ databases">
        <title>The Genome Sequence of Saprolegnia declina VS20.</title>
        <authorList>
            <consortium name="The Broad Institute Genome Sequencing Platform"/>
            <person name="Russ C."/>
            <person name="Nusbaum C."/>
            <person name="Tyler B."/>
            <person name="van West P."/>
            <person name="Dieguez-Uribeondo J."/>
            <person name="de Bruijn I."/>
            <person name="Tripathy S."/>
            <person name="Jiang R."/>
            <person name="Young S.K."/>
            <person name="Zeng Q."/>
            <person name="Gargeya S."/>
            <person name="Fitzgerald M."/>
            <person name="Haas B."/>
            <person name="Abouelleil A."/>
            <person name="Alvarado L."/>
            <person name="Arachchi H.M."/>
            <person name="Berlin A."/>
            <person name="Chapman S.B."/>
            <person name="Goldberg J."/>
            <person name="Griggs A."/>
            <person name="Gujja S."/>
            <person name="Hansen M."/>
            <person name="Howarth C."/>
            <person name="Imamovic A."/>
            <person name="Larimer J."/>
            <person name="McCowen C."/>
            <person name="Montmayeur A."/>
            <person name="Murphy C."/>
            <person name="Neiman D."/>
            <person name="Pearson M."/>
            <person name="Priest M."/>
            <person name="Roberts A."/>
            <person name="Saif S."/>
            <person name="Shea T."/>
            <person name="Sisk P."/>
            <person name="Sykes S."/>
            <person name="Wortman J."/>
            <person name="Nusbaum C."/>
            <person name="Birren B."/>
        </authorList>
    </citation>
    <scope>NUCLEOTIDE SEQUENCE [LARGE SCALE GENOMIC DNA]</scope>
    <source>
        <strain evidence="4 5">VS20</strain>
    </source>
</reference>
<dbReference type="PRINTS" id="PR01217">
    <property type="entry name" value="PRICHEXTENSN"/>
</dbReference>
<feature type="transmembrane region" description="Helical" evidence="2">
    <location>
        <begin position="176"/>
        <end position="196"/>
    </location>
</feature>
<dbReference type="GeneID" id="19943081"/>
<feature type="signal peptide" evidence="3">
    <location>
        <begin position="1"/>
        <end position="24"/>
    </location>
</feature>
<feature type="chain" id="PRO_5004570231" evidence="3">
    <location>
        <begin position="25"/>
        <end position="394"/>
    </location>
</feature>
<dbReference type="OrthoDB" id="10508940at2759"/>
<dbReference type="AlphaFoldDB" id="T0R2F7"/>
<keyword evidence="2" id="KW-0812">Transmembrane</keyword>
<keyword evidence="2" id="KW-0472">Membrane</keyword>
<dbReference type="OMA" id="KMMVICV"/>
<dbReference type="InParanoid" id="T0R2F7"/>
<evidence type="ECO:0000256" key="2">
    <source>
        <dbReference type="SAM" id="Phobius"/>
    </source>
</evidence>
<gene>
    <name evidence="4" type="ORF">SDRG_02354</name>
</gene>
<feature type="region of interest" description="Disordered" evidence="1">
    <location>
        <begin position="137"/>
        <end position="168"/>
    </location>
</feature>
<evidence type="ECO:0000313" key="5">
    <source>
        <dbReference type="Proteomes" id="UP000030762"/>
    </source>
</evidence>
<feature type="compositionally biased region" description="Pro residues" evidence="1">
    <location>
        <begin position="46"/>
        <end position="78"/>
    </location>
</feature>
<evidence type="ECO:0000256" key="3">
    <source>
        <dbReference type="SAM" id="SignalP"/>
    </source>
</evidence>
<dbReference type="VEuPathDB" id="FungiDB:SDRG_02354"/>
<feature type="region of interest" description="Disordered" evidence="1">
    <location>
        <begin position="25"/>
        <end position="106"/>
    </location>
</feature>
<name>T0R2F7_SAPDV</name>
<dbReference type="RefSeq" id="XP_008606159.1">
    <property type="nucleotide sequence ID" value="XM_008607937.1"/>
</dbReference>
<feature type="compositionally biased region" description="Low complexity" evidence="1">
    <location>
        <begin position="25"/>
        <end position="45"/>
    </location>
</feature>
<organism evidence="4 5">
    <name type="scientific">Saprolegnia diclina (strain VS20)</name>
    <dbReference type="NCBI Taxonomy" id="1156394"/>
    <lineage>
        <taxon>Eukaryota</taxon>
        <taxon>Sar</taxon>
        <taxon>Stramenopiles</taxon>
        <taxon>Oomycota</taxon>
        <taxon>Saprolegniomycetes</taxon>
        <taxon>Saprolegniales</taxon>
        <taxon>Saprolegniaceae</taxon>
        <taxon>Saprolegnia</taxon>
    </lineage>
</organism>
<accession>T0R2F7</accession>
<keyword evidence="2" id="KW-1133">Transmembrane helix</keyword>
<protein>
    <submittedName>
        <fullName evidence="4">Uncharacterized protein</fullName>
    </submittedName>
</protein>
<sequence>MAPRWPRTRLLAACLFVLLAAVTAQQPSPNSTTVTPVPAPTTSTPTPAPPTPSPAPVTPTPTPSPTAKPTSPPTPAPTPSSASPTTAAPMTSAPPSPSTSLTPTTPTATTATIVLPTTAADTTMPIVSACVSCSTQVPASTESHKSPSSNTNTNGKPTSQVNLQDAAQDSPNSSTAIILSAAAAVGVSVIVALVVVRQRQQRESEEIKTRAASSFALLASNRDSTIPVLYSTKRLYEPSPYAATYARAPPAPVPTATLPSAPAPINFAATYKVSDLSELSDDSSIRDTDDSRGLNAVSESFYYGSQDSVITIEEEEFDDSFESAPRRTSSIQENVVWNDSMDRELSMDSIVRESSMRRESSLVRDSSIMIGSASVDNPDWMNTARLMASDVHDL</sequence>
<keyword evidence="3" id="KW-0732">Signal</keyword>
<feature type="compositionally biased region" description="Low complexity" evidence="1">
    <location>
        <begin position="79"/>
        <end position="91"/>
    </location>
</feature>
<dbReference type="EMBL" id="JH767136">
    <property type="protein sequence ID" value="EQC40460.1"/>
    <property type="molecule type" value="Genomic_DNA"/>
</dbReference>
<keyword evidence="5" id="KW-1185">Reference proteome</keyword>
<dbReference type="Proteomes" id="UP000030762">
    <property type="component" value="Unassembled WGS sequence"/>
</dbReference>
<evidence type="ECO:0000256" key="1">
    <source>
        <dbReference type="SAM" id="MobiDB-lite"/>
    </source>
</evidence>